<dbReference type="Pfam" id="PF01565">
    <property type="entry name" value="FAD_binding_4"/>
    <property type="match status" value="2"/>
</dbReference>
<feature type="compositionally biased region" description="Basic and acidic residues" evidence="1">
    <location>
        <begin position="1"/>
        <end position="10"/>
    </location>
</feature>
<accession>A0ABR3YN63</accession>
<dbReference type="InterPro" id="IPR016169">
    <property type="entry name" value="FAD-bd_PCMH_sub2"/>
</dbReference>
<dbReference type="Proteomes" id="UP001583186">
    <property type="component" value="Unassembled WGS sequence"/>
</dbReference>
<proteinExistence type="predicted"/>
<dbReference type="PANTHER" id="PTHR43762:SF1">
    <property type="entry name" value="D-ARABINONO-1,4-LACTONE OXIDASE"/>
    <property type="match status" value="1"/>
</dbReference>
<feature type="domain" description="FAD-binding PCMH-type" evidence="2">
    <location>
        <begin position="117"/>
        <end position="329"/>
    </location>
</feature>
<evidence type="ECO:0000313" key="3">
    <source>
        <dbReference type="EMBL" id="KAL1889741.1"/>
    </source>
</evidence>
<sequence>MGNTHSVERQLRHHRGKPVNEETLKQLDNIFSQNPDNAHDGVWNVVRTPGVEQRRRGRDSKQRYTQARQAVHLSLAASHGHLVGSSEAKNGGKTAGSGGGGNDDADNPTWVNCVGEQANTPLVIVKPESLQQLVAILADAHSLKQRVRAVGSGHSFSNITHSTDAVLVDMTLLKRVTMVDNGEEGVVAITKPLSAKAGKAEKGAPAETATDSPAVKTINRSRNLARVQAGITIRELNEELDNRGLALPNMGAYDGQTVAGVMSTGTHGSGIAFGPMASLIRAIVLVVADGTVYQIEPATANVGRGPLSDPATFPKTIDGLPVVLKQNND</sequence>
<feature type="region of interest" description="Disordered" evidence="1">
    <location>
        <begin position="1"/>
        <end position="21"/>
    </location>
</feature>
<reference evidence="3 4" key="1">
    <citation type="journal article" date="2024" name="IMA Fungus">
        <title>IMA Genome - F19 : A genome assembly and annotation guide to empower mycologists, including annotated draft genome sequences of Ceratocystis pirilliformis, Diaporthe australafricana, Fusarium ophioides, Paecilomyces lecythidis, and Sporothrix stenoceras.</title>
        <authorList>
            <person name="Aylward J."/>
            <person name="Wilson A.M."/>
            <person name="Visagie C.M."/>
            <person name="Spraker J."/>
            <person name="Barnes I."/>
            <person name="Buitendag C."/>
            <person name="Ceriani C."/>
            <person name="Del Mar Angel L."/>
            <person name="du Plessis D."/>
            <person name="Fuchs T."/>
            <person name="Gasser K."/>
            <person name="Kramer D."/>
            <person name="Li W."/>
            <person name="Munsamy K."/>
            <person name="Piso A."/>
            <person name="Price J.L."/>
            <person name="Sonnekus B."/>
            <person name="Thomas C."/>
            <person name="van der Nest A."/>
            <person name="van Dijk A."/>
            <person name="van Heerden A."/>
            <person name="van Vuuren N."/>
            <person name="Yilmaz N."/>
            <person name="Duong T.A."/>
            <person name="van der Merwe N.A."/>
            <person name="Wingfield M.J."/>
            <person name="Wingfield B.D."/>
        </authorList>
    </citation>
    <scope>NUCLEOTIDE SEQUENCE [LARGE SCALE GENOMIC DNA]</scope>
    <source>
        <strain evidence="3 4">CMW 5346</strain>
    </source>
</reference>
<feature type="compositionally biased region" description="Gly residues" evidence="1">
    <location>
        <begin position="93"/>
        <end position="102"/>
    </location>
</feature>
<name>A0ABR3YN63_9PEZI</name>
<dbReference type="SUPFAM" id="SSF56176">
    <property type="entry name" value="FAD-binding/transporter-associated domain-like"/>
    <property type="match status" value="1"/>
</dbReference>
<dbReference type="EMBL" id="JAWCUI010000070">
    <property type="protein sequence ID" value="KAL1889741.1"/>
    <property type="molecule type" value="Genomic_DNA"/>
</dbReference>
<comment type="caution">
    <text evidence="3">The sequence shown here is derived from an EMBL/GenBank/DDBJ whole genome shotgun (WGS) entry which is preliminary data.</text>
</comment>
<evidence type="ECO:0000256" key="1">
    <source>
        <dbReference type="SAM" id="MobiDB-lite"/>
    </source>
</evidence>
<dbReference type="InterPro" id="IPR036318">
    <property type="entry name" value="FAD-bd_PCMH-like_sf"/>
</dbReference>
<dbReference type="InterPro" id="IPR016166">
    <property type="entry name" value="FAD-bd_PCMH"/>
</dbReference>
<dbReference type="Gene3D" id="3.30.43.10">
    <property type="entry name" value="Uridine Diphospho-n-acetylenolpyruvylglucosamine Reductase, domain 2"/>
    <property type="match status" value="1"/>
</dbReference>
<dbReference type="PROSITE" id="PS51387">
    <property type="entry name" value="FAD_PCMH"/>
    <property type="match status" value="1"/>
</dbReference>
<dbReference type="PANTHER" id="PTHR43762">
    <property type="entry name" value="L-GULONOLACTONE OXIDASE"/>
    <property type="match status" value="1"/>
</dbReference>
<feature type="region of interest" description="Disordered" evidence="1">
    <location>
        <begin position="81"/>
        <end position="107"/>
    </location>
</feature>
<keyword evidence="4" id="KW-1185">Reference proteome</keyword>
<dbReference type="InterPro" id="IPR016167">
    <property type="entry name" value="FAD-bd_PCMH_sub1"/>
</dbReference>
<evidence type="ECO:0000259" key="2">
    <source>
        <dbReference type="PROSITE" id="PS51387"/>
    </source>
</evidence>
<gene>
    <name evidence="3" type="ORF">Sste5346_008727</name>
</gene>
<dbReference type="InterPro" id="IPR010031">
    <property type="entry name" value="FAD_lactone_oxidase-like"/>
</dbReference>
<protein>
    <recommendedName>
        <fullName evidence="2">FAD-binding PCMH-type domain-containing protein</fullName>
    </recommendedName>
</protein>
<evidence type="ECO:0000313" key="4">
    <source>
        <dbReference type="Proteomes" id="UP001583186"/>
    </source>
</evidence>
<dbReference type="InterPro" id="IPR006094">
    <property type="entry name" value="Oxid_FAD_bind_N"/>
</dbReference>
<organism evidence="3 4">
    <name type="scientific">Sporothrix stenoceras</name>
    <dbReference type="NCBI Taxonomy" id="5173"/>
    <lineage>
        <taxon>Eukaryota</taxon>
        <taxon>Fungi</taxon>
        <taxon>Dikarya</taxon>
        <taxon>Ascomycota</taxon>
        <taxon>Pezizomycotina</taxon>
        <taxon>Sordariomycetes</taxon>
        <taxon>Sordariomycetidae</taxon>
        <taxon>Ophiostomatales</taxon>
        <taxon>Ophiostomataceae</taxon>
        <taxon>Sporothrix</taxon>
    </lineage>
</organism>
<dbReference type="Gene3D" id="3.30.465.10">
    <property type="match status" value="1"/>
</dbReference>